<feature type="compositionally biased region" description="Low complexity" evidence="1">
    <location>
        <begin position="55"/>
        <end position="66"/>
    </location>
</feature>
<dbReference type="Proteomes" id="UP001331761">
    <property type="component" value="Unassembled WGS sequence"/>
</dbReference>
<protein>
    <submittedName>
        <fullName evidence="3">Uncharacterized protein</fullName>
    </submittedName>
</protein>
<feature type="region of interest" description="Disordered" evidence="1">
    <location>
        <begin position="55"/>
        <end position="110"/>
    </location>
</feature>
<comment type="caution">
    <text evidence="3">The sequence shown here is derived from an EMBL/GenBank/DDBJ whole genome shotgun (WGS) entry which is preliminary data.</text>
</comment>
<dbReference type="AlphaFoldDB" id="A0AAN8IH83"/>
<gene>
    <name evidence="3" type="ORF">GCK32_012154</name>
</gene>
<feature type="signal peptide" evidence="2">
    <location>
        <begin position="1"/>
        <end position="19"/>
    </location>
</feature>
<organism evidence="3 4">
    <name type="scientific">Trichostrongylus colubriformis</name>
    <name type="common">Black scour worm</name>
    <dbReference type="NCBI Taxonomy" id="6319"/>
    <lineage>
        <taxon>Eukaryota</taxon>
        <taxon>Metazoa</taxon>
        <taxon>Ecdysozoa</taxon>
        <taxon>Nematoda</taxon>
        <taxon>Chromadorea</taxon>
        <taxon>Rhabditida</taxon>
        <taxon>Rhabditina</taxon>
        <taxon>Rhabditomorpha</taxon>
        <taxon>Strongyloidea</taxon>
        <taxon>Trichostrongylidae</taxon>
        <taxon>Trichostrongylus</taxon>
    </lineage>
</organism>
<evidence type="ECO:0000256" key="2">
    <source>
        <dbReference type="SAM" id="SignalP"/>
    </source>
</evidence>
<proteinExistence type="predicted"/>
<feature type="compositionally biased region" description="Polar residues" evidence="1">
    <location>
        <begin position="67"/>
        <end position="77"/>
    </location>
</feature>
<evidence type="ECO:0000313" key="4">
    <source>
        <dbReference type="Proteomes" id="UP001331761"/>
    </source>
</evidence>
<sequence length="146" mass="15498">MQSKTLLVLVAFMLPAARSQLAAVPIPVIPIPGLNGLADINKLVPQGSGNLLPNNLNNGLGLNGQNRQDSNVTTSRPQNNQNAQNQDHNNPPRDVSNTNPLGNLGKPDPQQQEYLRQWQSTLQGAVPNLMVMLGKTVGGALPNVSG</sequence>
<accession>A0AAN8IH83</accession>
<reference evidence="3 4" key="1">
    <citation type="submission" date="2019-10" db="EMBL/GenBank/DDBJ databases">
        <title>Assembly and Annotation for the nematode Trichostrongylus colubriformis.</title>
        <authorList>
            <person name="Martin J."/>
        </authorList>
    </citation>
    <scope>NUCLEOTIDE SEQUENCE [LARGE SCALE GENOMIC DNA]</scope>
    <source>
        <strain evidence="3">G859</strain>
        <tissue evidence="3">Whole worm</tissue>
    </source>
</reference>
<keyword evidence="4" id="KW-1185">Reference proteome</keyword>
<dbReference type="EMBL" id="WIXE01019316">
    <property type="protein sequence ID" value="KAK5970128.1"/>
    <property type="molecule type" value="Genomic_DNA"/>
</dbReference>
<feature type="compositionally biased region" description="Low complexity" evidence="1">
    <location>
        <begin position="78"/>
        <end position="89"/>
    </location>
</feature>
<evidence type="ECO:0000313" key="3">
    <source>
        <dbReference type="EMBL" id="KAK5970128.1"/>
    </source>
</evidence>
<feature type="chain" id="PRO_5042827726" evidence="2">
    <location>
        <begin position="20"/>
        <end position="146"/>
    </location>
</feature>
<keyword evidence="2" id="KW-0732">Signal</keyword>
<name>A0AAN8IH83_TRICO</name>
<evidence type="ECO:0000256" key="1">
    <source>
        <dbReference type="SAM" id="MobiDB-lite"/>
    </source>
</evidence>